<comment type="caution">
    <text evidence="3">The sequence shown here is derived from an EMBL/GenBank/DDBJ whole genome shotgun (WGS) entry which is preliminary data.</text>
</comment>
<dbReference type="GO" id="GO:0042276">
    <property type="term" value="P:error-prone translesion synthesis"/>
    <property type="evidence" value="ECO:0007669"/>
    <property type="project" value="TreeGrafter"/>
</dbReference>
<dbReference type="Pfam" id="PF03104">
    <property type="entry name" value="DNA_pol_B_exo1"/>
    <property type="match status" value="1"/>
</dbReference>
<feature type="non-terminal residue" evidence="3">
    <location>
        <position position="524"/>
    </location>
</feature>
<reference evidence="3 4" key="1">
    <citation type="journal article" date="2018" name="Sci. Rep.">
        <title>Genomic signatures of local adaptation to the degree of environmental predictability in rotifers.</title>
        <authorList>
            <person name="Franch-Gras L."/>
            <person name="Hahn C."/>
            <person name="Garcia-Roger E.M."/>
            <person name="Carmona M.J."/>
            <person name="Serra M."/>
            <person name="Gomez A."/>
        </authorList>
    </citation>
    <scope>NUCLEOTIDE SEQUENCE [LARGE SCALE GENOMIC DNA]</scope>
    <source>
        <strain evidence="3">HYR1</strain>
    </source>
</reference>
<dbReference type="InterPro" id="IPR012337">
    <property type="entry name" value="RNaseH-like_sf"/>
</dbReference>
<dbReference type="GO" id="GO:0000724">
    <property type="term" value="P:double-strand break repair via homologous recombination"/>
    <property type="evidence" value="ECO:0007669"/>
    <property type="project" value="TreeGrafter"/>
</dbReference>
<dbReference type="InterPro" id="IPR030559">
    <property type="entry name" value="PolZ_Rev3"/>
</dbReference>
<dbReference type="InterPro" id="IPR006133">
    <property type="entry name" value="DNA-dir_DNA_pol_B_exonuc"/>
</dbReference>
<dbReference type="GO" id="GO:0005634">
    <property type="term" value="C:nucleus"/>
    <property type="evidence" value="ECO:0007669"/>
    <property type="project" value="TreeGrafter"/>
</dbReference>
<dbReference type="EMBL" id="REGN01012727">
    <property type="protein sequence ID" value="RMZ94920.1"/>
    <property type="molecule type" value="Genomic_DNA"/>
</dbReference>
<evidence type="ECO:0000313" key="4">
    <source>
        <dbReference type="Proteomes" id="UP000276133"/>
    </source>
</evidence>
<protein>
    <submittedName>
        <fullName evidence="3">DNA polymerase zeta catalytic subunit</fullName>
    </submittedName>
</protein>
<name>A0A3M7P813_BRAPC</name>
<dbReference type="SUPFAM" id="SSF53098">
    <property type="entry name" value="Ribonuclease H-like"/>
    <property type="match status" value="1"/>
</dbReference>
<feature type="domain" description="DNA-directed DNA polymerase family B exonuclease" evidence="2">
    <location>
        <begin position="273"/>
        <end position="494"/>
    </location>
</feature>
<feature type="region of interest" description="Disordered" evidence="1">
    <location>
        <begin position="66"/>
        <end position="90"/>
    </location>
</feature>
<evidence type="ECO:0000256" key="1">
    <source>
        <dbReference type="SAM" id="MobiDB-lite"/>
    </source>
</evidence>
<dbReference type="PANTHER" id="PTHR45812">
    <property type="entry name" value="DNA POLYMERASE ZETA CATALYTIC SUBUNIT"/>
    <property type="match status" value="1"/>
</dbReference>
<dbReference type="Gene3D" id="3.30.420.10">
    <property type="entry name" value="Ribonuclease H-like superfamily/Ribonuclease H"/>
    <property type="match status" value="1"/>
</dbReference>
<keyword evidence="4" id="KW-1185">Reference proteome</keyword>
<dbReference type="InterPro" id="IPR036397">
    <property type="entry name" value="RNaseH_sf"/>
</dbReference>
<dbReference type="CDD" id="cd05778">
    <property type="entry name" value="DNA_polB_zeta_exo"/>
    <property type="match status" value="1"/>
</dbReference>
<dbReference type="STRING" id="10195.A0A3M7P813"/>
<sequence>MKLNLYGFDGKLSEIALNEHGSNEEDLQWFTPALPLPSVRRVQRKISKKESSLKLKKLKKASQLSQTLKVNKTSSQSSTSSQDQIETSSIQSNSQLGIQIPFNLTPFKKNQFESKSILVKKDTPKIKSEKKRKSVRFSEKTLLVNEKITQNEFAESNEKSHFTVEGILKDQTLNNIKMNCSIPSTPYSSIVDDFASSNSFNSNTTLVLDEENPTQNQEFNHSINQTLDTTIKPSFYEFDSILFPKASKYVDYLSMTTQDLSNDENVSSKESKKEKKILNKNKENSLNLTENFHLTIMSMEAHVKTRGDLTPDPEHDSIGFISFTILHNRPIVEIEENSYDTHLIIFDWEKRSMATTRYLGLESTLKKQIKSITYTYSEEDLVESFVRAVQFFDPDILVGFEIQKLSWCYVARRAIKLKILDFCSKISRLPKFKRESLMRINLAKKPSATTSRLVESNSEVMPVPHELIIAGRVVLNLWRILRSEIALSMYSLENCCFSILHERVPRYSYSTLDKWFQHRTDLFR</sequence>
<dbReference type="GO" id="GO:0016035">
    <property type="term" value="C:zeta DNA polymerase complex"/>
    <property type="evidence" value="ECO:0007669"/>
    <property type="project" value="InterPro"/>
</dbReference>
<gene>
    <name evidence="3" type="ORF">BpHYR1_045024</name>
</gene>
<evidence type="ECO:0000259" key="2">
    <source>
        <dbReference type="Pfam" id="PF03104"/>
    </source>
</evidence>
<dbReference type="GO" id="GO:0003676">
    <property type="term" value="F:nucleic acid binding"/>
    <property type="evidence" value="ECO:0007669"/>
    <property type="project" value="InterPro"/>
</dbReference>
<dbReference type="Proteomes" id="UP000276133">
    <property type="component" value="Unassembled WGS sequence"/>
</dbReference>
<dbReference type="AlphaFoldDB" id="A0A3M7P813"/>
<dbReference type="OrthoDB" id="2414538at2759"/>
<evidence type="ECO:0000313" key="3">
    <source>
        <dbReference type="EMBL" id="RMZ94920.1"/>
    </source>
</evidence>
<dbReference type="PANTHER" id="PTHR45812:SF1">
    <property type="entry name" value="DNA POLYMERASE ZETA CATALYTIC SUBUNIT"/>
    <property type="match status" value="1"/>
</dbReference>
<dbReference type="GO" id="GO:0003887">
    <property type="term" value="F:DNA-directed DNA polymerase activity"/>
    <property type="evidence" value="ECO:0007669"/>
    <property type="project" value="TreeGrafter"/>
</dbReference>
<organism evidence="3 4">
    <name type="scientific">Brachionus plicatilis</name>
    <name type="common">Marine rotifer</name>
    <name type="synonym">Brachionus muelleri</name>
    <dbReference type="NCBI Taxonomy" id="10195"/>
    <lineage>
        <taxon>Eukaryota</taxon>
        <taxon>Metazoa</taxon>
        <taxon>Spiralia</taxon>
        <taxon>Gnathifera</taxon>
        <taxon>Rotifera</taxon>
        <taxon>Eurotatoria</taxon>
        <taxon>Monogononta</taxon>
        <taxon>Pseudotrocha</taxon>
        <taxon>Ploima</taxon>
        <taxon>Brachionidae</taxon>
        <taxon>Brachionus</taxon>
    </lineage>
</organism>
<accession>A0A3M7P813</accession>
<proteinExistence type="predicted"/>